<dbReference type="AlphaFoldDB" id="A0A485AD26"/>
<name>A0A485AD26_KLUCR</name>
<evidence type="ECO:0000256" key="1">
    <source>
        <dbReference type="SAM" id="Phobius"/>
    </source>
</evidence>
<keyword evidence="1" id="KW-0472">Membrane</keyword>
<keyword evidence="3" id="KW-1185">Reference proteome</keyword>
<evidence type="ECO:0000313" key="2">
    <source>
        <dbReference type="EMBL" id="VFS58625.1"/>
    </source>
</evidence>
<dbReference type="InterPro" id="IPR036259">
    <property type="entry name" value="MFS_trans_sf"/>
</dbReference>
<proteinExistence type="predicted"/>
<organism evidence="2 3">
    <name type="scientific">Kluyvera cryocrescens</name>
    <name type="common">Kluyvera citrophila</name>
    <dbReference type="NCBI Taxonomy" id="580"/>
    <lineage>
        <taxon>Bacteria</taxon>
        <taxon>Pseudomonadati</taxon>
        <taxon>Pseudomonadota</taxon>
        <taxon>Gammaproteobacteria</taxon>
        <taxon>Enterobacterales</taxon>
        <taxon>Enterobacteriaceae</taxon>
        <taxon>Kluyvera</taxon>
    </lineage>
</organism>
<keyword evidence="1" id="KW-0812">Transmembrane</keyword>
<dbReference type="EMBL" id="CAADJD010000012">
    <property type="protein sequence ID" value="VFS58625.1"/>
    <property type="molecule type" value="Genomic_DNA"/>
</dbReference>
<dbReference type="Proteomes" id="UP000401081">
    <property type="component" value="Unassembled WGS sequence"/>
</dbReference>
<feature type="transmembrane region" description="Helical" evidence="1">
    <location>
        <begin position="27"/>
        <end position="46"/>
    </location>
</feature>
<evidence type="ECO:0000313" key="3">
    <source>
        <dbReference type="Proteomes" id="UP000401081"/>
    </source>
</evidence>
<keyword evidence="1" id="KW-1133">Transmembrane helix</keyword>
<accession>A0A485AD26</accession>
<reference evidence="2 3" key="1">
    <citation type="submission" date="2019-03" db="EMBL/GenBank/DDBJ databases">
        <authorList>
            <consortium name="Pathogen Informatics"/>
        </authorList>
    </citation>
    <scope>NUCLEOTIDE SEQUENCE [LARGE SCALE GENOMIC DNA]</scope>
    <source>
        <strain evidence="2 3">NCTC12993</strain>
    </source>
</reference>
<gene>
    <name evidence="2" type="primary">yhhS_1</name>
    <name evidence="2" type="ORF">NCTC12993_01054</name>
</gene>
<protein>
    <submittedName>
        <fullName evidence="2">Major facilitator superfamily transporter</fullName>
    </submittedName>
</protein>
<sequence length="68" mass="6966">MICFAVEVLGLLLVGIAATPLMAKVGTFLAGAGFSLVFPALGVVAVKAVPQQNQGAALATYTCLWICR</sequence>
<dbReference type="SUPFAM" id="SSF103473">
    <property type="entry name" value="MFS general substrate transporter"/>
    <property type="match status" value="1"/>
</dbReference>